<organism evidence="9 10">
    <name type="scientific">Camelina sativa</name>
    <name type="common">False flax</name>
    <name type="synonym">Myagrum sativum</name>
    <dbReference type="NCBI Taxonomy" id="90675"/>
    <lineage>
        <taxon>Eukaryota</taxon>
        <taxon>Viridiplantae</taxon>
        <taxon>Streptophyta</taxon>
        <taxon>Embryophyta</taxon>
        <taxon>Tracheophyta</taxon>
        <taxon>Spermatophyta</taxon>
        <taxon>Magnoliopsida</taxon>
        <taxon>eudicotyledons</taxon>
        <taxon>Gunneridae</taxon>
        <taxon>Pentapetalae</taxon>
        <taxon>rosids</taxon>
        <taxon>malvids</taxon>
        <taxon>Brassicales</taxon>
        <taxon>Brassicaceae</taxon>
        <taxon>Camelineae</taxon>
        <taxon>Camelina</taxon>
    </lineage>
</organism>
<evidence type="ECO:0000256" key="1">
    <source>
        <dbReference type="ARBA" id="ARBA00004496"/>
    </source>
</evidence>
<comment type="similarity">
    <text evidence="6">Belongs to the GST superfamily.</text>
</comment>
<dbReference type="PANTHER" id="PTHR43900:SF43">
    <property type="entry name" value="GLUTATHIONE S-TRANSFERASE F14"/>
    <property type="match status" value="1"/>
</dbReference>
<feature type="domain" description="GST N-terminal" evidence="7">
    <location>
        <begin position="4"/>
        <end position="85"/>
    </location>
</feature>
<evidence type="ECO:0000256" key="3">
    <source>
        <dbReference type="ARBA" id="ARBA00022490"/>
    </source>
</evidence>
<evidence type="ECO:0000313" key="10">
    <source>
        <dbReference type="RefSeq" id="XP_010501920.1"/>
    </source>
</evidence>
<evidence type="ECO:0000256" key="4">
    <source>
        <dbReference type="ARBA" id="ARBA00022679"/>
    </source>
</evidence>
<protein>
    <recommendedName>
        <fullName evidence="2">glutathione transferase</fullName>
        <ecNumber evidence="2">2.5.1.18</ecNumber>
    </recommendedName>
</protein>
<evidence type="ECO:0000313" key="9">
    <source>
        <dbReference type="Proteomes" id="UP000694864"/>
    </source>
</evidence>
<dbReference type="GeneID" id="104779256"/>
<feature type="domain" description="GST C-terminal" evidence="8">
    <location>
        <begin position="92"/>
        <end position="221"/>
    </location>
</feature>
<evidence type="ECO:0000256" key="5">
    <source>
        <dbReference type="ARBA" id="ARBA00047960"/>
    </source>
</evidence>
<dbReference type="EC" id="2.5.1.18" evidence="2"/>
<name>A0ABM0YJG4_CAMSA</name>
<evidence type="ECO:0000256" key="6">
    <source>
        <dbReference type="RuleBase" id="RU003494"/>
    </source>
</evidence>
<dbReference type="Gene3D" id="1.20.1050.10">
    <property type="match status" value="1"/>
</dbReference>
<evidence type="ECO:0000259" key="7">
    <source>
        <dbReference type="PROSITE" id="PS50404"/>
    </source>
</evidence>
<dbReference type="SFLD" id="SFLDG00358">
    <property type="entry name" value="Main_(cytGST)"/>
    <property type="match status" value="1"/>
</dbReference>
<dbReference type="InterPro" id="IPR040079">
    <property type="entry name" value="Glutathione_S-Trfase"/>
</dbReference>
<keyword evidence="3" id="KW-0963">Cytoplasm</keyword>
<gene>
    <name evidence="10" type="primary">LOC104779256</name>
</gene>
<dbReference type="Proteomes" id="UP000694864">
    <property type="component" value="Chromosome 3"/>
</dbReference>
<dbReference type="InterPro" id="IPR036282">
    <property type="entry name" value="Glutathione-S-Trfase_C_sf"/>
</dbReference>
<dbReference type="Pfam" id="PF02798">
    <property type="entry name" value="GST_N"/>
    <property type="match status" value="1"/>
</dbReference>
<evidence type="ECO:0000259" key="8">
    <source>
        <dbReference type="PROSITE" id="PS50405"/>
    </source>
</evidence>
<reference evidence="10" key="2">
    <citation type="submission" date="2025-08" db="UniProtKB">
        <authorList>
            <consortium name="RefSeq"/>
        </authorList>
    </citation>
    <scope>IDENTIFICATION</scope>
    <source>
        <tissue evidence="10">Leaf</tissue>
    </source>
</reference>
<keyword evidence="4" id="KW-0808">Transferase</keyword>
<dbReference type="SFLD" id="SFLDS00019">
    <property type="entry name" value="Glutathione_Transferase_(cytos"/>
    <property type="match status" value="1"/>
</dbReference>
<dbReference type="SUPFAM" id="SSF47616">
    <property type="entry name" value="GST C-terminal domain-like"/>
    <property type="match status" value="1"/>
</dbReference>
<dbReference type="PROSITE" id="PS50404">
    <property type="entry name" value="GST_NTER"/>
    <property type="match status" value="1"/>
</dbReference>
<evidence type="ECO:0000256" key="2">
    <source>
        <dbReference type="ARBA" id="ARBA00012452"/>
    </source>
</evidence>
<comment type="subcellular location">
    <subcellularLocation>
        <location evidence="1">Cytoplasm</location>
    </subcellularLocation>
</comment>
<dbReference type="InterPro" id="IPR036249">
    <property type="entry name" value="Thioredoxin-like_sf"/>
</dbReference>
<sequence length="270" mass="30401">MADSKMKLHCGWFFLNSAAIFGISEKGLDFQLVFVDWIAGESKTKTFLSTLNPFGEVLVLEDGDLKLSESKAIMPYLAEQYKDSGTSLLPDDPKKRAMVGMCMEVDNNQVLPYIALALIKQLIIKLYQGLATDVTSVQENKEKLSEILNIYETRLGESPYLAGESFTLVDLHHLPLMLNAEEEELKNLIYSRPNVAAWVEKMKSRPAWLKTVVMKNHIVDLMKHCRCLPKRLDSSCHELTTIVAQKTALAISTDSLRLICVDIIIVYKSS</sequence>
<dbReference type="PANTHER" id="PTHR43900">
    <property type="entry name" value="GLUTATHIONE S-TRANSFERASE RHO"/>
    <property type="match status" value="1"/>
</dbReference>
<dbReference type="InterPro" id="IPR004045">
    <property type="entry name" value="Glutathione_S-Trfase_N"/>
</dbReference>
<keyword evidence="9" id="KW-1185">Reference proteome</keyword>
<dbReference type="InterPro" id="IPR004046">
    <property type="entry name" value="GST_C"/>
</dbReference>
<dbReference type="Pfam" id="PF00043">
    <property type="entry name" value="GST_C"/>
    <property type="match status" value="1"/>
</dbReference>
<dbReference type="PROSITE" id="PS50405">
    <property type="entry name" value="GST_CTER"/>
    <property type="match status" value="1"/>
</dbReference>
<dbReference type="InterPro" id="IPR010987">
    <property type="entry name" value="Glutathione-S-Trfase_C-like"/>
</dbReference>
<comment type="catalytic activity">
    <reaction evidence="5">
        <text>RX + glutathione = an S-substituted glutathione + a halide anion + H(+)</text>
        <dbReference type="Rhea" id="RHEA:16437"/>
        <dbReference type="ChEBI" id="CHEBI:15378"/>
        <dbReference type="ChEBI" id="CHEBI:16042"/>
        <dbReference type="ChEBI" id="CHEBI:17792"/>
        <dbReference type="ChEBI" id="CHEBI:57925"/>
        <dbReference type="ChEBI" id="CHEBI:90779"/>
        <dbReference type="EC" id="2.5.1.18"/>
    </reaction>
</comment>
<accession>A0ABM0YJG4</accession>
<dbReference type="SUPFAM" id="SSF52833">
    <property type="entry name" value="Thioredoxin-like"/>
    <property type="match status" value="1"/>
</dbReference>
<dbReference type="Gene3D" id="3.40.30.10">
    <property type="entry name" value="Glutaredoxin"/>
    <property type="match status" value="1"/>
</dbReference>
<proteinExistence type="inferred from homology"/>
<reference evidence="9" key="1">
    <citation type="journal article" date="2014" name="Nat. Commun.">
        <title>The emerging biofuel crop Camelina sativa retains a highly undifferentiated hexaploid genome structure.</title>
        <authorList>
            <person name="Kagale S."/>
            <person name="Koh C."/>
            <person name="Nixon J."/>
            <person name="Bollina V."/>
            <person name="Clarke W.E."/>
            <person name="Tuteja R."/>
            <person name="Spillane C."/>
            <person name="Robinson S.J."/>
            <person name="Links M.G."/>
            <person name="Clarke C."/>
            <person name="Higgins E.E."/>
            <person name="Huebert T."/>
            <person name="Sharpe A.G."/>
            <person name="Parkin I.A."/>
        </authorList>
    </citation>
    <scope>NUCLEOTIDE SEQUENCE [LARGE SCALE GENOMIC DNA]</scope>
    <source>
        <strain evidence="9">cv. DH55</strain>
    </source>
</reference>
<dbReference type="RefSeq" id="XP_010501920.1">
    <property type="nucleotide sequence ID" value="XM_010503618.1"/>
</dbReference>